<dbReference type="AlphaFoldDB" id="A0A085N2N8"/>
<keyword evidence="1" id="KW-0472">Membrane</keyword>
<organism evidence="2">
    <name type="scientific">Trichuris suis</name>
    <name type="common">pig whipworm</name>
    <dbReference type="NCBI Taxonomy" id="68888"/>
    <lineage>
        <taxon>Eukaryota</taxon>
        <taxon>Metazoa</taxon>
        <taxon>Ecdysozoa</taxon>
        <taxon>Nematoda</taxon>
        <taxon>Enoplea</taxon>
        <taxon>Dorylaimia</taxon>
        <taxon>Trichinellida</taxon>
        <taxon>Trichuridae</taxon>
        <taxon>Trichuris</taxon>
    </lineage>
</organism>
<sequence length="139" mass="15661">MVLYTAENGTRGKCAAPALIGQRSPRFTDLDTFVSVKRFIMAGAERLFDFPSGKQALATEDHRSEVERTLGGMFDDSCAFDRVSRSFLVIRFLPLSFGLLAFLLWWPLRWDMLADNDSSCVCETSMLFCVSLSFIRALL</sequence>
<proteinExistence type="predicted"/>
<dbReference type="EMBL" id="KL367567">
    <property type="protein sequence ID" value="KFD63734.1"/>
    <property type="molecule type" value="Genomic_DNA"/>
</dbReference>
<evidence type="ECO:0000313" key="2">
    <source>
        <dbReference type="EMBL" id="KFD63734.1"/>
    </source>
</evidence>
<feature type="transmembrane region" description="Helical" evidence="1">
    <location>
        <begin position="88"/>
        <end position="108"/>
    </location>
</feature>
<gene>
    <name evidence="2" type="ORF">M514_24087</name>
</gene>
<protein>
    <submittedName>
        <fullName evidence="2">Uncharacterized protein</fullName>
    </submittedName>
</protein>
<dbReference type="Proteomes" id="UP000030758">
    <property type="component" value="Unassembled WGS sequence"/>
</dbReference>
<keyword evidence="1" id="KW-0812">Transmembrane</keyword>
<accession>A0A085N2N8</accession>
<name>A0A085N2N8_9BILA</name>
<evidence type="ECO:0000256" key="1">
    <source>
        <dbReference type="SAM" id="Phobius"/>
    </source>
</evidence>
<keyword evidence="1" id="KW-1133">Transmembrane helix</keyword>
<reference evidence="2" key="1">
    <citation type="journal article" date="2014" name="Nat. Genet.">
        <title>Genome and transcriptome of the porcine whipworm Trichuris suis.</title>
        <authorList>
            <person name="Jex A.R."/>
            <person name="Nejsum P."/>
            <person name="Schwarz E.M."/>
            <person name="Hu L."/>
            <person name="Young N.D."/>
            <person name="Hall R.S."/>
            <person name="Korhonen P.K."/>
            <person name="Liao S."/>
            <person name="Thamsborg S."/>
            <person name="Xia J."/>
            <person name="Xu P."/>
            <person name="Wang S."/>
            <person name="Scheerlinck J.P."/>
            <person name="Hofmann A."/>
            <person name="Sternberg P.W."/>
            <person name="Wang J."/>
            <person name="Gasser R.B."/>
        </authorList>
    </citation>
    <scope>NUCLEOTIDE SEQUENCE [LARGE SCALE GENOMIC DNA]</scope>
    <source>
        <strain evidence="2">DCEP-RM93F</strain>
    </source>
</reference>